<gene>
    <name evidence="4" type="ORF">AAP_01465</name>
</gene>
<feature type="compositionally biased region" description="Acidic residues" evidence="3">
    <location>
        <begin position="586"/>
        <end position="595"/>
    </location>
</feature>
<feature type="compositionally biased region" description="Pro residues" evidence="3">
    <location>
        <begin position="1048"/>
        <end position="1087"/>
    </location>
</feature>
<name>A0A168BV86_9EURO</name>
<feature type="compositionally biased region" description="Basic residues" evidence="3">
    <location>
        <begin position="68"/>
        <end position="79"/>
    </location>
</feature>
<evidence type="ECO:0000256" key="2">
    <source>
        <dbReference type="ARBA" id="ARBA00022917"/>
    </source>
</evidence>
<feature type="region of interest" description="Disordered" evidence="3">
    <location>
        <begin position="580"/>
        <end position="606"/>
    </location>
</feature>
<comment type="caution">
    <text evidence="4">The sequence shown here is derived from an EMBL/GenBank/DDBJ whole genome shotgun (WGS) entry which is preliminary data.</text>
</comment>
<dbReference type="GO" id="GO:0043022">
    <property type="term" value="F:ribosome binding"/>
    <property type="evidence" value="ECO:0007669"/>
    <property type="project" value="InterPro"/>
</dbReference>
<protein>
    <submittedName>
        <fullName evidence="4">Translation initiation factor IF6</fullName>
    </submittedName>
</protein>
<feature type="compositionally biased region" description="Polar residues" evidence="3">
    <location>
        <begin position="333"/>
        <end position="349"/>
    </location>
</feature>
<evidence type="ECO:0000256" key="1">
    <source>
        <dbReference type="ARBA" id="ARBA00022540"/>
    </source>
</evidence>
<feature type="compositionally biased region" description="Pro residues" evidence="3">
    <location>
        <begin position="1136"/>
        <end position="1145"/>
    </location>
</feature>
<feature type="compositionally biased region" description="Basic and acidic residues" evidence="3">
    <location>
        <begin position="771"/>
        <end position="786"/>
    </location>
</feature>
<keyword evidence="2" id="KW-0648">Protein biosynthesis</keyword>
<dbReference type="OrthoDB" id="4188028at2759"/>
<feature type="compositionally biased region" description="Basic residues" evidence="3">
    <location>
        <begin position="398"/>
        <end position="407"/>
    </location>
</feature>
<dbReference type="Proteomes" id="UP000242877">
    <property type="component" value="Unassembled WGS sequence"/>
</dbReference>
<feature type="compositionally biased region" description="Pro residues" evidence="3">
    <location>
        <begin position="989"/>
        <end position="1022"/>
    </location>
</feature>
<feature type="compositionally biased region" description="Low complexity" evidence="3">
    <location>
        <begin position="50"/>
        <end position="67"/>
    </location>
</feature>
<dbReference type="PANTHER" id="PTHR10784">
    <property type="entry name" value="TRANSLATION INITIATION FACTOR 6"/>
    <property type="match status" value="1"/>
</dbReference>
<feature type="compositionally biased region" description="Basic and acidic residues" evidence="3">
    <location>
        <begin position="726"/>
        <end position="737"/>
    </location>
</feature>
<feature type="compositionally biased region" description="Polar residues" evidence="3">
    <location>
        <begin position="166"/>
        <end position="191"/>
    </location>
</feature>
<keyword evidence="1 4" id="KW-0396">Initiation factor</keyword>
<accession>A0A168BV86</accession>
<organism evidence="4 5">
    <name type="scientific">Ascosphaera apis ARSEF 7405</name>
    <dbReference type="NCBI Taxonomy" id="392613"/>
    <lineage>
        <taxon>Eukaryota</taxon>
        <taxon>Fungi</taxon>
        <taxon>Dikarya</taxon>
        <taxon>Ascomycota</taxon>
        <taxon>Pezizomycotina</taxon>
        <taxon>Eurotiomycetes</taxon>
        <taxon>Eurotiomycetidae</taxon>
        <taxon>Onygenales</taxon>
        <taxon>Ascosphaeraceae</taxon>
        <taxon>Ascosphaera</taxon>
    </lineage>
</organism>
<feature type="compositionally biased region" description="Pro residues" evidence="3">
    <location>
        <begin position="865"/>
        <end position="885"/>
    </location>
</feature>
<feature type="compositionally biased region" description="Polar residues" evidence="3">
    <location>
        <begin position="95"/>
        <end position="104"/>
    </location>
</feature>
<dbReference type="GO" id="GO:0042256">
    <property type="term" value="P:cytosolic ribosome assembly"/>
    <property type="evidence" value="ECO:0007669"/>
    <property type="project" value="InterPro"/>
</dbReference>
<dbReference type="EMBL" id="AZGZ01000004">
    <property type="protein sequence ID" value="KZZ95789.1"/>
    <property type="molecule type" value="Genomic_DNA"/>
</dbReference>
<dbReference type="VEuPathDB" id="FungiDB:AAP_01465"/>
<dbReference type="AlphaFoldDB" id="A0A168BV86"/>
<reference evidence="4 5" key="1">
    <citation type="journal article" date="2016" name="Genome Biol. Evol.">
        <title>Divergent and convergent evolution of fungal pathogenicity.</title>
        <authorList>
            <person name="Shang Y."/>
            <person name="Xiao G."/>
            <person name="Zheng P."/>
            <person name="Cen K."/>
            <person name="Zhan S."/>
            <person name="Wang C."/>
        </authorList>
    </citation>
    <scope>NUCLEOTIDE SEQUENCE [LARGE SCALE GENOMIC DNA]</scope>
    <source>
        <strain evidence="4 5">ARSEF 7405</strain>
    </source>
</reference>
<evidence type="ECO:0000313" key="4">
    <source>
        <dbReference type="EMBL" id="KZZ95789.1"/>
    </source>
</evidence>
<feature type="region of interest" description="Disordered" evidence="3">
    <location>
        <begin position="256"/>
        <end position="425"/>
    </location>
</feature>
<dbReference type="SUPFAM" id="SSF55909">
    <property type="entry name" value="Pentein"/>
    <property type="match status" value="1"/>
</dbReference>
<feature type="region of interest" description="Disordered" evidence="3">
    <location>
        <begin position="724"/>
        <end position="1171"/>
    </location>
</feature>
<dbReference type="GO" id="GO:0003743">
    <property type="term" value="F:translation initiation factor activity"/>
    <property type="evidence" value="ECO:0007669"/>
    <property type="project" value="UniProtKB-KW"/>
</dbReference>
<feature type="compositionally biased region" description="Pro residues" evidence="3">
    <location>
        <begin position="788"/>
        <end position="832"/>
    </location>
</feature>
<dbReference type="InterPro" id="IPR002769">
    <property type="entry name" value="eIF6"/>
</dbReference>
<feature type="region of interest" description="Disordered" evidence="3">
    <location>
        <begin position="1"/>
        <end position="244"/>
    </location>
</feature>
<dbReference type="Gene3D" id="3.75.10.10">
    <property type="entry name" value="L-arginine/glycine Amidinotransferase, Chain A"/>
    <property type="match status" value="1"/>
</dbReference>
<sequence>MAGIKRKSFRDDSSLGAADEAASAAAQGTNYGVNARRPSVSLPGYANSMTSHTPATTPSNTSNSTNNHRVRSSRSRSRGSKSGSISSRGGGHQSPPTASTSPINNGHRRASTSTSPAGNSIAIAEENGANGMSPPRAKRVRRTRGGENDDATTSQRNGAGGKGPVSASTSPVSLRSTRQSAKLAATTATSEVSREPLYDGNGDDNAADVDTMTLDPPKAPSEHEQVSPRSELNGPTPSLPAHNNGHVILKLNFNKARHMNGNGNGNGDISGNGHTKTSNSENYTTSMAAEDTPKGDNTNENDNDNDGNNSSSGTDMKISPSVASVASAVDSQLADQSVEPSLSRLATPQPTAPRERGGTATPTSVTSRTGRGRGGFRGRARGGRRGGATRGNGVGRGRYPRNGRGRGGRLQSLDPEGSTSPIPAVRNLKERQRELEKVFRRIAQAQRAALAILASQTEESLIKDPEFHKKRVEWEIIQFEIDQRFERRIEQLENERDLCLEEENILFEGNKRRIEDWAKVGVYEVFWLTVVVSGVCSGANSPQYNAGHLQRDLFLALQGDLTAKLEELFFGKQTSSEVREVQKDQEVEEVNEEEPAGTSEEPPDPELVKRTFVRGFNSNTVREPENAGLVDVAMDRWDWLSQLIKDPVHFNEIVETRLLEIKEEDEKRVQVEAEQEKAREDEAAAANRFHSLAQICSERLETYDKVQQEEDGKSADNLAALADVASNEKRDGEKSSEETLVAEGISSEEKIEEEVDEHGRRITRYSQRTRRSIDEGRRARLAEEPRPYQLPPPGHPAGHPPGPPLHPSHRPPPMYHHPHAPPPPPILPPPPSSRYGPGMQLAPLEFLEETKQLMPPTQVVFPPYHHGPPPPLPPLTIPENAPPPYRINNPHQRVLPQPVPGHPLYPVSAPLPPHPGPPPSGHYAPIPLPPSGPLYPGPPPPSGPMPPVLHPGEHPHHERRASLSGRRLLPAYTQGPPPQPQTAPAGVPAQPPSSVPPGPALPPPLHPHPNQPPPHHMPPEPYPPRHDPYYRLPPSGAPHHHHHHHSHGPPPPPPPSSYGPPYPGHHPLPPGGPHEPPPPPPPPPPGSHPHGHHPQHSPYTSPYGYDPGVFYRRNPYHMYPSQPYPPRHHEHHYPMQHPPPPPPPQQGQGQGPSPASHTPTSGHAPPPPSGVGVFATLTNGYALVASGASENFYSVNRGSPVVGAGMVVNDWLAVTGLDTTATELSVVESVFRLGEGGPAGFQNVAKETLVESFY</sequence>
<feature type="compositionally biased region" description="Pro residues" evidence="3">
    <location>
        <begin position="897"/>
        <end position="949"/>
    </location>
</feature>
<evidence type="ECO:0000313" key="5">
    <source>
        <dbReference type="Proteomes" id="UP000242877"/>
    </source>
</evidence>
<feature type="compositionally biased region" description="Low complexity" evidence="3">
    <location>
        <begin position="14"/>
        <end position="26"/>
    </location>
</feature>
<keyword evidence="5" id="KW-1185">Reference proteome</keyword>
<feature type="compositionally biased region" description="Polar residues" evidence="3">
    <location>
        <begin position="274"/>
        <end position="287"/>
    </location>
</feature>
<proteinExistence type="predicted"/>
<feature type="compositionally biased region" description="Basic residues" evidence="3">
    <location>
        <begin position="370"/>
        <end position="384"/>
    </location>
</feature>
<feature type="compositionally biased region" description="Basic residues" evidence="3">
    <location>
        <begin position="761"/>
        <end position="770"/>
    </location>
</feature>
<feature type="compositionally biased region" description="Polar residues" evidence="3">
    <location>
        <begin position="227"/>
        <end position="236"/>
    </location>
</feature>
<feature type="compositionally biased region" description="Basic residues" evidence="3">
    <location>
        <begin position="1038"/>
        <end position="1047"/>
    </location>
</feature>
<feature type="compositionally biased region" description="Gly residues" evidence="3">
    <location>
        <begin position="385"/>
        <end position="396"/>
    </location>
</feature>
<feature type="compositionally biased region" description="Low complexity" evidence="3">
    <location>
        <begin position="306"/>
        <end position="329"/>
    </location>
</feature>
<evidence type="ECO:0000256" key="3">
    <source>
        <dbReference type="SAM" id="MobiDB-lite"/>
    </source>
</evidence>